<keyword evidence="1" id="KW-0472">Membrane</keyword>
<evidence type="ECO:0000259" key="3">
    <source>
        <dbReference type="Pfam" id="PF13229"/>
    </source>
</evidence>
<dbReference type="PANTHER" id="PTHR37475:SF1">
    <property type="entry name" value="ZYGOTE-SPECIFIC PROTEIN"/>
    <property type="match status" value="1"/>
</dbReference>
<dbReference type="InterPro" id="IPR016123">
    <property type="entry name" value="Mog1/PsbP_a/b/a-sand"/>
</dbReference>
<dbReference type="EMBL" id="CAMXCT010001347">
    <property type="protein sequence ID" value="CAI3989217.1"/>
    <property type="molecule type" value="Genomic_DNA"/>
</dbReference>
<evidence type="ECO:0000256" key="1">
    <source>
        <dbReference type="SAM" id="Phobius"/>
    </source>
</evidence>
<reference evidence="4" key="1">
    <citation type="submission" date="2022-10" db="EMBL/GenBank/DDBJ databases">
        <authorList>
            <person name="Chen Y."/>
            <person name="Dougan E. K."/>
            <person name="Chan C."/>
            <person name="Rhodes N."/>
            <person name="Thang M."/>
        </authorList>
    </citation>
    <scope>NUCLEOTIDE SEQUENCE</scope>
</reference>
<dbReference type="GO" id="GO:0015979">
    <property type="term" value="P:photosynthesis"/>
    <property type="evidence" value="ECO:0007669"/>
    <property type="project" value="InterPro"/>
</dbReference>
<reference evidence="5" key="2">
    <citation type="submission" date="2024-04" db="EMBL/GenBank/DDBJ databases">
        <authorList>
            <person name="Chen Y."/>
            <person name="Shah S."/>
            <person name="Dougan E. K."/>
            <person name="Thang M."/>
            <person name="Chan C."/>
        </authorList>
    </citation>
    <scope>NUCLEOTIDE SEQUENCE [LARGE SCALE GENOMIC DNA]</scope>
</reference>
<dbReference type="Pfam" id="PF01789">
    <property type="entry name" value="PsbP"/>
    <property type="match status" value="1"/>
</dbReference>
<gene>
    <name evidence="4" type="ORF">C1SCF055_LOCUS16308</name>
</gene>
<feature type="transmembrane region" description="Helical" evidence="1">
    <location>
        <begin position="1574"/>
        <end position="1594"/>
    </location>
</feature>
<feature type="transmembrane region" description="Helical" evidence="1">
    <location>
        <begin position="1324"/>
        <end position="1345"/>
    </location>
</feature>
<feature type="domain" description="Right handed beta helix" evidence="3">
    <location>
        <begin position="998"/>
        <end position="1144"/>
    </location>
</feature>
<dbReference type="SUPFAM" id="SSF51126">
    <property type="entry name" value="Pectin lyase-like"/>
    <property type="match status" value="2"/>
</dbReference>
<protein>
    <submittedName>
        <fullName evidence="6">Right handed beta helix domain-containing protein</fullName>
    </submittedName>
</protein>
<evidence type="ECO:0000313" key="5">
    <source>
        <dbReference type="EMBL" id="CAL1142592.1"/>
    </source>
</evidence>
<evidence type="ECO:0000313" key="6">
    <source>
        <dbReference type="EMBL" id="CAL4776529.1"/>
    </source>
</evidence>
<comment type="caution">
    <text evidence="4">The sequence shown here is derived from an EMBL/GenBank/DDBJ whole genome shotgun (WGS) entry which is preliminary data.</text>
</comment>
<organism evidence="4">
    <name type="scientific">Cladocopium goreaui</name>
    <dbReference type="NCBI Taxonomy" id="2562237"/>
    <lineage>
        <taxon>Eukaryota</taxon>
        <taxon>Sar</taxon>
        <taxon>Alveolata</taxon>
        <taxon>Dinophyceae</taxon>
        <taxon>Suessiales</taxon>
        <taxon>Symbiodiniaceae</taxon>
        <taxon>Cladocopium</taxon>
    </lineage>
</organism>
<evidence type="ECO:0000313" key="7">
    <source>
        <dbReference type="Proteomes" id="UP001152797"/>
    </source>
</evidence>
<keyword evidence="1" id="KW-0812">Transmembrane</keyword>
<dbReference type="InterPro" id="IPR011050">
    <property type="entry name" value="Pectin_lyase_fold/virulence"/>
</dbReference>
<feature type="transmembrane region" description="Helical" evidence="1">
    <location>
        <begin position="1637"/>
        <end position="1658"/>
    </location>
</feature>
<proteinExistence type="predicted"/>
<dbReference type="Proteomes" id="UP001152797">
    <property type="component" value="Unassembled WGS sequence"/>
</dbReference>
<dbReference type="InterPro" id="IPR002683">
    <property type="entry name" value="PsbP_C"/>
</dbReference>
<dbReference type="OrthoDB" id="421972at2759"/>
<dbReference type="InterPro" id="IPR006626">
    <property type="entry name" value="PbH1"/>
</dbReference>
<accession>A0A9P1CDL8</accession>
<dbReference type="EMBL" id="CAMXCT020001347">
    <property type="protein sequence ID" value="CAL1142592.1"/>
    <property type="molecule type" value="Genomic_DNA"/>
</dbReference>
<keyword evidence="7" id="KW-1185">Reference proteome</keyword>
<evidence type="ECO:0000259" key="2">
    <source>
        <dbReference type="Pfam" id="PF01789"/>
    </source>
</evidence>
<feature type="transmembrane region" description="Helical" evidence="1">
    <location>
        <begin position="1498"/>
        <end position="1519"/>
    </location>
</feature>
<sequence length="1674" mass="178404">MAPPARPARPARPALRLQRTLERPSPKVMLGAPALLAAIGAVQKVSRILRRAAPSRRQLCGVALLPAAAHAEEGLTKIGNNQFSIDLPKGFSWNEKFILAKTHNFERSVTASDPYGKWKVGLTIDEVFANSLSDVGSADSVADRIASIEKQKDGNFTTEVMFAKDIPAGDVQTYLIEYRCDTSRGFNHFLVRVALQKGKLYTVTSQAPEDQWKTLEEATRASFDSFRKRGTSSYFVVTEEQMLVEALRTATGNERTAANRNCTVSSKPRSDMLWPPGCEGSFNDFQQVNRLQLCAGSGRRLPDLAHRFKESHTERRRTAGCGYFLEWSHCQVLRCGGAELLVATLRVDAELRVAIKISSASLSSAGKAEVAKQSIDRKPLQHFLERYTAAAWCLVQLASGSSAQTKQLVQARNASMAILQLCGPNLCEKEKALLSSPSVVMASILRVCLTMLVLMGADGGPLAYGICQTGCNSLAVACYAAAGATFGTVTAGAGVPAAILACNAALGTCMAACVAAGFVLCRFDSSSRVCMDLLAVMSIAASGTAPKLEKVDCAFDFFAQVLQGTADAEMLSSAIWGLCYLLEGAKEALFIPLRGERLSYQNVLLTSSVTAEPEVRPFPENCHANAVELLGKYVVASRLQVNERCIYHGNAEIILFAPITFMQDVRLNGDFVISAEKSFDDPCIHVLGSLEVRGTSSIQGCRSLKGPGAMDVEKHVGVSSNLTFKDCYTDGSAGALRARALRVRKPTAVLSFQNVSSKQSIGAVHVLGSFETRGTVLFDSIRSWGHSGALLVEGKAELESGARVHFSNCTAKRNSGAATITEGLMISTEALMTFEHCRSENNAGALETSGLLQIEGNLSFNNCSTKFDGGCLFMNRKSRLLQGAGFMSFSACVSTSGTGGGVAIAQNGMVQLSGGKMVFNKCEAKQGGGFKMRRGRVLNNGGSIEMTDCHAKVLGGGASISSSEILFDGGSWNFHACTAGQTGGGLESTGKKEKTFRSGALNFINCTADKSGGGFHLHGGAAVIGGARMTFTNCTAKNHGGGLHAEGAAVQQQRGNITFRNCSAQKGGGLFAFEVRQDSGVMNFEGCNAEIQGGGLWSGHGGWSQDGGNLSFTDCFAKETAGGAYSRVGANLTHAEFEECYADGTGAALFLRGAGYLRSVKVSNILVVDAPLEINSAHCTQIEMCRFKGSPVKATKLRCRRGSGLEEMAEHAACQSCDAGAVQLWDGGTSCRPCPKPWELCNTTHFKTLEGFMVSPSNLSKTFFCPNAKACPGGDMPAMSTPMCADGYVGDGCVSCNQATHATADNSVASCVKCAASDDKIMQVLHILFAVVKDIVLFCVAVAGIRGAAHTKKHSGVFTNQFMSFATVATSSVAAVMQTNVFVQLNSEFRLALQATGVLADLGNGESGGGGAGMAFECLVSYLGFQKTVWNAHIYSCIVPALLMAILARQQDFWLAMVVGTNCFLPGVCADFGKYFVCFRVQREQDGGELQCNFMPPGVPAAVLLALMLLCFVLATVGWTKVAYSKTLPAPKHVLYLSNAYKPEYAAWETERLLRKMCLKLLCAFLPPSLSPSLHMTGASIILLASLGSYLLLSPYKVELWNRSESALLTLALVMTCLSSCLISNELDWGHSELTQRILLFTIAGLAGSVSFGMVLAIGMQMRNESKASDTSVA</sequence>
<feature type="domain" description="PsbP C-terminal" evidence="2">
    <location>
        <begin position="81"/>
        <end position="227"/>
    </location>
</feature>
<dbReference type="GO" id="GO:0005509">
    <property type="term" value="F:calcium ion binding"/>
    <property type="evidence" value="ECO:0007669"/>
    <property type="project" value="InterPro"/>
</dbReference>
<dbReference type="GO" id="GO:0009523">
    <property type="term" value="C:photosystem II"/>
    <property type="evidence" value="ECO:0007669"/>
    <property type="project" value="InterPro"/>
</dbReference>
<feature type="transmembrane region" description="Helical" evidence="1">
    <location>
        <begin position="1606"/>
        <end position="1625"/>
    </location>
</feature>
<dbReference type="SUPFAM" id="SSF55724">
    <property type="entry name" value="Mog1p/PsbP-like"/>
    <property type="match status" value="1"/>
</dbReference>
<dbReference type="GO" id="GO:0019898">
    <property type="term" value="C:extrinsic component of membrane"/>
    <property type="evidence" value="ECO:0007669"/>
    <property type="project" value="InterPro"/>
</dbReference>
<dbReference type="PANTHER" id="PTHR37475">
    <property type="entry name" value="ZYGOTE-SPECIFIC CLASS V COPY B GENE PROTEIN"/>
    <property type="match status" value="1"/>
</dbReference>
<name>A0A9P1CDL8_9DINO</name>
<dbReference type="Gene3D" id="3.40.1000.10">
    <property type="entry name" value="Mog1/PsbP, alpha/beta/alpha sandwich"/>
    <property type="match status" value="1"/>
</dbReference>
<dbReference type="InterPro" id="IPR039448">
    <property type="entry name" value="Beta_helix"/>
</dbReference>
<dbReference type="Pfam" id="PF13229">
    <property type="entry name" value="Beta_helix"/>
    <property type="match status" value="1"/>
</dbReference>
<evidence type="ECO:0000313" key="4">
    <source>
        <dbReference type="EMBL" id="CAI3989217.1"/>
    </source>
</evidence>
<feature type="transmembrane region" description="Helical" evidence="1">
    <location>
        <begin position="1454"/>
        <end position="1477"/>
    </location>
</feature>
<dbReference type="EMBL" id="CAMXCT030001347">
    <property type="protein sequence ID" value="CAL4776529.1"/>
    <property type="molecule type" value="Genomic_DNA"/>
</dbReference>
<feature type="transmembrane region" description="Helical" evidence="1">
    <location>
        <begin position="1429"/>
        <end position="1448"/>
    </location>
</feature>
<dbReference type="SMART" id="SM00710">
    <property type="entry name" value="PbH1"/>
    <property type="match status" value="6"/>
</dbReference>
<keyword evidence="1" id="KW-1133">Transmembrane helix</keyword>